<name>Q147E6_PARXL</name>
<gene>
    <name evidence="2" type="ORF">Bxe_A4458</name>
</gene>
<evidence type="ECO:0000313" key="3">
    <source>
        <dbReference type="Proteomes" id="UP000001817"/>
    </source>
</evidence>
<reference evidence="2 3" key="1">
    <citation type="journal article" date="2006" name="Proc. Natl. Acad. Sci. U.S.A.">
        <title>Burkholderia xenovorans LB400 harbors a multi-replicon, 9.73-Mbp genome shaped for versatility.</title>
        <authorList>
            <person name="Chain P.S."/>
            <person name="Denef V.J."/>
            <person name="Konstantinidis K.T."/>
            <person name="Vergez L.M."/>
            <person name="Agullo L."/>
            <person name="Reyes V.L."/>
            <person name="Hauser L."/>
            <person name="Cordova M."/>
            <person name="Gomez L."/>
            <person name="Gonzalez M."/>
            <person name="Land M."/>
            <person name="Lao V."/>
            <person name="Larimer F."/>
            <person name="LiPuma J.J."/>
            <person name="Mahenthiralingam E."/>
            <person name="Malfatti S.A."/>
            <person name="Marx C.J."/>
            <person name="Parnell J.J."/>
            <person name="Ramette A."/>
            <person name="Richardson P."/>
            <person name="Seeger M."/>
            <person name="Smith D."/>
            <person name="Spilker T."/>
            <person name="Sul W.J."/>
            <person name="Tsoi T.V."/>
            <person name="Ulrich L.E."/>
            <person name="Zhulin I.B."/>
            <person name="Tiedje J.M."/>
        </authorList>
    </citation>
    <scope>NUCLEOTIDE SEQUENCE [LARGE SCALE GENOMIC DNA]</scope>
    <source>
        <strain evidence="2 3">LB400</strain>
    </source>
</reference>
<sequence>MLYVRRQRRIPKIRYFLDHCSCKRFRQNEIALEAMHVSFDLFRKYESATGREEGASDKARARSKERCPPGRRRYPLSSRRLS</sequence>
<evidence type="ECO:0000313" key="2">
    <source>
        <dbReference type="EMBL" id="ABE28543.1"/>
    </source>
</evidence>
<keyword evidence="3" id="KW-1185">Reference proteome</keyword>
<evidence type="ECO:0000256" key="1">
    <source>
        <dbReference type="SAM" id="MobiDB-lite"/>
    </source>
</evidence>
<feature type="region of interest" description="Disordered" evidence="1">
    <location>
        <begin position="49"/>
        <end position="82"/>
    </location>
</feature>
<protein>
    <submittedName>
        <fullName evidence="2">Uncharacterized protein</fullName>
    </submittedName>
</protein>
<proteinExistence type="predicted"/>
<dbReference type="Proteomes" id="UP000001817">
    <property type="component" value="Chromosome 1"/>
</dbReference>
<organism evidence="2 3">
    <name type="scientific">Paraburkholderia xenovorans (strain LB400)</name>
    <dbReference type="NCBI Taxonomy" id="266265"/>
    <lineage>
        <taxon>Bacteria</taxon>
        <taxon>Pseudomonadati</taxon>
        <taxon>Pseudomonadota</taxon>
        <taxon>Betaproteobacteria</taxon>
        <taxon>Burkholderiales</taxon>
        <taxon>Burkholderiaceae</taxon>
        <taxon>Paraburkholderia</taxon>
    </lineage>
</organism>
<feature type="compositionally biased region" description="Basic and acidic residues" evidence="1">
    <location>
        <begin position="49"/>
        <end position="68"/>
    </location>
</feature>
<dbReference type="EMBL" id="CP000270">
    <property type="protein sequence ID" value="ABE28543.1"/>
    <property type="molecule type" value="Genomic_DNA"/>
</dbReference>
<dbReference type="KEGG" id="bxe:Bxe_A4458"/>
<accession>Q147E6</accession>
<dbReference type="AlphaFoldDB" id="Q147E6"/>